<dbReference type="InterPro" id="IPR036237">
    <property type="entry name" value="Xyl_isomerase-like_sf"/>
</dbReference>
<reference evidence="2 3" key="1">
    <citation type="submission" date="2023-07" db="EMBL/GenBank/DDBJ databases">
        <title>Genomic Encyclopedia of Type Strains, Phase IV (KMG-IV): sequencing the most valuable type-strain genomes for metagenomic binning, comparative biology and taxonomic classification.</title>
        <authorList>
            <person name="Goeker M."/>
        </authorList>
    </citation>
    <scope>NUCLEOTIDE SEQUENCE [LARGE SCALE GENOMIC DNA]</scope>
    <source>
        <strain evidence="2 3">DSM 16784</strain>
    </source>
</reference>
<dbReference type="PANTHER" id="PTHR12110:SF21">
    <property type="entry name" value="XYLOSE ISOMERASE-LIKE TIM BARREL DOMAIN-CONTAINING PROTEIN"/>
    <property type="match status" value="1"/>
</dbReference>
<name>A0ABU0E6B3_9FIRM</name>
<gene>
    <name evidence="2" type="ORF">J2S15_003200</name>
</gene>
<sequence length="277" mass="31537">MNIGIFSRTWESDNLEEVFKEMTNLGIYDTQFNLTSAGLPTMPDTIDTEKLDYIKEMAKQYQINLCALSGTFNMIDPNIEKREEGIKQFEVLCKIAKYLEIPSITLCTGSRNLESKWKWHDDNNSVEAWRDLLKTTSRILKFAEEHNIILGVETEASNIINTPKRARLYLDSFQSSYLKIVMDGANLFLPNQIDDMKDVLESAFDLLGDDIVLAHAKDLAKGEDISFVAAGEGVLNFDIYIHLLNKVNYKGPLVMHGLSVEQIPRSINFLKEKMKDA</sequence>
<dbReference type="Proteomes" id="UP001230220">
    <property type="component" value="Unassembled WGS sequence"/>
</dbReference>
<evidence type="ECO:0000313" key="3">
    <source>
        <dbReference type="Proteomes" id="UP001230220"/>
    </source>
</evidence>
<dbReference type="GO" id="GO:0016853">
    <property type="term" value="F:isomerase activity"/>
    <property type="evidence" value="ECO:0007669"/>
    <property type="project" value="UniProtKB-KW"/>
</dbReference>
<evidence type="ECO:0000313" key="2">
    <source>
        <dbReference type="EMBL" id="MDQ0362446.1"/>
    </source>
</evidence>
<comment type="caution">
    <text evidence="2">The sequence shown here is derived from an EMBL/GenBank/DDBJ whole genome shotgun (WGS) entry which is preliminary data.</text>
</comment>
<dbReference type="Gene3D" id="3.20.20.150">
    <property type="entry name" value="Divalent-metal-dependent TIM barrel enzymes"/>
    <property type="match status" value="1"/>
</dbReference>
<evidence type="ECO:0000259" key="1">
    <source>
        <dbReference type="Pfam" id="PF01261"/>
    </source>
</evidence>
<dbReference type="PANTHER" id="PTHR12110">
    <property type="entry name" value="HYDROXYPYRUVATE ISOMERASE"/>
    <property type="match status" value="1"/>
</dbReference>
<dbReference type="EMBL" id="JAUSUR010000006">
    <property type="protein sequence ID" value="MDQ0362446.1"/>
    <property type="molecule type" value="Genomic_DNA"/>
</dbReference>
<dbReference type="InterPro" id="IPR050312">
    <property type="entry name" value="IolE/XylAMocC-like"/>
</dbReference>
<feature type="domain" description="Xylose isomerase-like TIM barrel" evidence="1">
    <location>
        <begin position="42"/>
        <end position="272"/>
    </location>
</feature>
<dbReference type="Pfam" id="PF01261">
    <property type="entry name" value="AP_endonuc_2"/>
    <property type="match status" value="1"/>
</dbReference>
<proteinExistence type="predicted"/>
<dbReference type="RefSeq" id="WP_307410069.1">
    <property type="nucleotide sequence ID" value="NZ_JAUSUR010000006.1"/>
</dbReference>
<keyword evidence="3" id="KW-1185">Reference proteome</keyword>
<protein>
    <submittedName>
        <fullName evidence="2">Sugar phosphate isomerase/epimerase</fullName>
    </submittedName>
</protein>
<dbReference type="SUPFAM" id="SSF51658">
    <property type="entry name" value="Xylose isomerase-like"/>
    <property type="match status" value="1"/>
</dbReference>
<accession>A0ABU0E6B3</accession>
<keyword evidence="2" id="KW-0413">Isomerase</keyword>
<organism evidence="2 3">
    <name type="scientific">Breznakia pachnodae</name>
    <dbReference type="NCBI Taxonomy" id="265178"/>
    <lineage>
        <taxon>Bacteria</taxon>
        <taxon>Bacillati</taxon>
        <taxon>Bacillota</taxon>
        <taxon>Erysipelotrichia</taxon>
        <taxon>Erysipelotrichales</taxon>
        <taxon>Erysipelotrichaceae</taxon>
        <taxon>Breznakia</taxon>
    </lineage>
</organism>
<dbReference type="InterPro" id="IPR013022">
    <property type="entry name" value="Xyl_isomerase-like_TIM-brl"/>
</dbReference>